<dbReference type="PANTHER" id="PTHR12358:SF106">
    <property type="entry name" value="LIPID KINASE YEGS"/>
    <property type="match status" value="1"/>
</dbReference>
<keyword evidence="11" id="KW-1208">Phospholipid metabolism</keyword>
<evidence type="ECO:0000256" key="7">
    <source>
        <dbReference type="ARBA" id="ARBA00022840"/>
    </source>
</evidence>
<name>A0A7W5H680_9BACT</name>
<dbReference type="Pfam" id="PF00781">
    <property type="entry name" value="DAGK_cat"/>
    <property type="match status" value="1"/>
</dbReference>
<keyword evidence="3 13" id="KW-0808">Transferase</keyword>
<evidence type="ECO:0000256" key="10">
    <source>
        <dbReference type="ARBA" id="ARBA00023209"/>
    </source>
</evidence>
<dbReference type="GO" id="GO:0046872">
    <property type="term" value="F:metal ion binding"/>
    <property type="evidence" value="ECO:0007669"/>
    <property type="project" value="UniProtKB-KW"/>
</dbReference>
<dbReference type="Gene3D" id="2.60.200.40">
    <property type="match status" value="1"/>
</dbReference>
<dbReference type="Proteomes" id="UP000536179">
    <property type="component" value="Unassembled WGS sequence"/>
</dbReference>
<dbReference type="GO" id="GO:0005886">
    <property type="term" value="C:plasma membrane"/>
    <property type="evidence" value="ECO:0007669"/>
    <property type="project" value="TreeGrafter"/>
</dbReference>
<keyword evidence="14" id="KW-1185">Reference proteome</keyword>
<comment type="caution">
    <text evidence="13">The sequence shown here is derived from an EMBL/GenBank/DDBJ whole genome shotgun (WGS) entry which is preliminary data.</text>
</comment>
<evidence type="ECO:0000313" key="13">
    <source>
        <dbReference type="EMBL" id="MBB3206710.1"/>
    </source>
</evidence>
<evidence type="ECO:0000256" key="3">
    <source>
        <dbReference type="ARBA" id="ARBA00022679"/>
    </source>
</evidence>
<dbReference type="Pfam" id="PF19279">
    <property type="entry name" value="YegS_C"/>
    <property type="match status" value="1"/>
</dbReference>
<evidence type="ECO:0000256" key="8">
    <source>
        <dbReference type="ARBA" id="ARBA00022842"/>
    </source>
</evidence>
<evidence type="ECO:0000256" key="2">
    <source>
        <dbReference type="ARBA" id="ARBA00022516"/>
    </source>
</evidence>
<dbReference type="NCBIfam" id="TIGR00147">
    <property type="entry name" value="YegS/Rv2252/BmrU family lipid kinase"/>
    <property type="match status" value="1"/>
</dbReference>
<evidence type="ECO:0000313" key="14">
    <source>
        <dbReference type="Proteomes" id="UP000536179"/>
    </source>
</evidence>
<dbReference type="InterPro" id="IPR045540">
    <property type="entry name" value="YegS/DAGK_C"/>
</dbReference>
<keyword evidence="9" id="KW-0443">Lipid metabolism</keyword>
<keyword evidence="4" id="KW-0479">Metal-binding</keyword>
<organism evidence="13 14">
    <name type="scientific">Aporhodopirellula rubra</name>
    <dbReference type="NCBI Taxonomy" id="980271"/>
    <lineage>
        <taxon>Bacteria</taxon>
        <taxon>Pseudomonadati</taxon>
        <taxon>Planctomycetota</taxon>
        <taxon>Planctomycetia</taxon>
        <taxon>Pirellulales</taxon>
        <taxon>Pirellulaceae</taxon>
        <taxon>Aporhodopirellula</taxon>
    </lineage>
</organism>
<dbReference type="PROSITE" id="PS50146">
    <property type="entry name" value="DAGK"/>
    <property type="match status" value="1"/>
</dbReference>
<feature type="domain" description="DAGKc" evidence="12">
    <location>
        <begin position="1"/>
        <end position="127"/>
    </location>
</feature>
<evidence type="ECO:0000256" key="6">
    <source>
        <dbReference type="ARBA" id="ARBA00022777"/>
    </source>
</evidence>
<dbReference type="GO" id="GO:0004143">
    <property type="term" value="F:ATP-dependent diacylglycerol kinase activity"/>
    <property type="evidence" value="ECO:0007669"/>
    <property type="project" value="UniProtKB-EC"/>
</dbReference>
<accession>A0A7W5H680</accession>
<dbReference type="SUPFAM" id="SSF111331">
    <property type="entry name" value="NAD kinase/diacylglycerol kinase-like"/>
    <property type="match status" value="1"/>
</dbReference>
<gene>
    <name evidence="13" type="ORF">FHS27_002522</name>
</gene>
<keyword evidence="8" id="KW-0460">Magnesium</keyword>
<dbReference type="InterPro" id="IPR016064">
    <property type="entry name" value="NAD/diacylglycerol_kinase_sf"/>
</dbReference>
<dbReference type="InterPro" id="IPR050187">
    <property type="entry name" value="Lipid_Phosphate_FormReg"/>
</dbReference>
<evidence type="ECO:0000256" key="9">
    <source>
        <dbReference type="ARBA" id="ARBA00023098"/>
    </source>
</evidence>
<proteinExistence type="predicted"/>
<dbReference type="InterPro" id="IPR001206">
    <property type="entry name" value="Diacylglycerol_kinase_cat_dom"/>
</dbReference>
<keyword evidence="7" id="KW-0067">ATP-binding</keyword>
<dbReference type="EMBL" id="JACHXU010000007">
    <property type="protein sequence ID" value="MBB3206710.1"/>
    <property type="molecule type" value="Genomic_DNA"/>
</dbReference>
<dbReference type="PANTHER" id="PTHR12358">
    <property type="entry name" value="SPHINGOSINE KINASE"/>
    <property type="match status" value="1"/>
</dbReference>
<dbReference type="InterPro" id="IPR005218">
    <property type="entry name" value="Diacylglycerol/lipid_kinase"/>
</dbReference>
<dbReference type="GO" id="GO:0005524">
    <property type="term" value="F:ATP binding"/>
    <property type="evidence" value="ECO:0007669"/>
    <property type="project" value="UniProtKB-KW"/>
</dbReference>
<keyword evidence="6 13" id="KW-0418">Kinase</keyword>
<keyword evidence="10" id="KW-0594">Phospholipid biosynthesis</keyword>
<evidence type="ECO:0000256" key="5">
    <source>
        <dbReference type="ARBA" id="ARBA00022741"/>
    </source>
</evidence>
<dbReference type="EC" id="2.7.1.107" evidence="13"/>
<protein>
    <submittedName>
        <fullName evidence="13">Diacylglycerol kinase (ATP)</fullName>
        <ecNumber evidence="13">2.7.1.107</ecNumber>
    </submittedName>
</protein>
<dbReference type="InterPro" id="IPR017438">
    <property type="entry name" value="ATP-NAD_kinase_N"/>
</dbReference>
<dbReference type="AlphaFoldDB" id="A0A7W5H680"/>
<dbReference type="SMART" id="SM00046">
    <property type="entry name" value="DAGKc"/>
    <property type="match status" value="1"/>
</dbReference>
<keyword evidence="2" id="KW-0444">Lipid biosynthesis</keyword>
<dbReference type="RefSeq" id="WP_184305153.1">
    <property type="nucleotide sequence ID" value="NZ_JACHXU010000007.1"/>
</dbReference>
<dbReference type="GO" id="GO:0008654">
    <property type="term" value="P:phospholipid biosynthetic process"/>
    <property type="evidence" value="ECO:0007669"/>
    <property type="project" value="UniProtKB-KW"/>
</dbReference>
<evidence type="ECO:0000256" key="1">
    <source>
        <dbReference type="ARBA" id="ARBA00001946"/>
    </source>
</evidence>
<evidence type="ECO:0000259" key="12">
    <source>
        <dbReference type="PROSITE" id="PS50146"/>
    </source>
</evidence>
<keyword evidence="5" id="KW-0547">Nucleotide-binding</keyword>
<dbReference type="Gene3D" id="3.40.50.10330">
    <property type="entry name" value="Probable inorganic polyphosphate/atp-NAD kinase, domain 1"/>
    <property type="match status" value="1"/>
</dbReference>
<comment type="cofactor">
    <cofactor evidence="1">
        <name>Mg(2+)</name>
        <dbReference type="ChEBI" id="CHEBI:18420"/>
    </cofactor>
</comment>
<sequence length="299" mass="32918">MKLLVIWNGGSGRSSQIERLRLELAEHPTAWLELDRDVDLSAEITDFIDSGGETVVAAGGDGTVHAVVNHLMQIDSKSRPSMGIVPLGTANDFSGTLRIPNEIDLAAKTLFSRESVPVDVIRIRGDGIERYYSNVAAGGNCVRVSEELTDDVKARWGAFCYLRGAVGVLADMQTYRLFADVDGETFEQLDSWAVLIANGRTNAGHIEVAPHASPVDGLFDVVIIRDGDLIDMVEIVSGNLLGNFLECEQVIFRKAKRIRLRSEPPMRFTLDGELIEKEPIEFEVIPSAIRMFVGSDFKR</sequence>
<evidence type="ECO:0000256" key="11">
    <source>
        <dbReference type="ARBA" id="ARBA00023264"/>
    </source>
</evidence>
<evidence type="ECO:0000256" key="4">
    <source>
        <dbReference type="ARBA" id="ARBA00022723"/>
    </source>
</evidence>
<reference evidence="13 14" key="1">
    <citation type="submission" date="2020-08" db="EMBL/GenBank/DDBJ databases">
        <title>Genomic Encyclopedia of Type Strains, Phase III (KMG-III): the genomes of soil and plant-associated and newly described type strains.</title>
        <authorList>
            <person name="Whitman W."/>
        </authorList>
    </citation>
    <scope>NUCLEOTIDE SEQUENCE [LARGE SCALE GENOMIC DNA]</scope>
    <source>
        <strain evidence="13 14">CECT 8075</strain>
    </source>
</reference>